<reference evidence="2" key="1">
    <citation type="journal article" date="2015" name="Nature">
        <title>Complex archaea that bridge the gap between prokaryotes and eukaryotes.</title>
        <authorList>
            <person name="Spang A."/>
            <person name="Saw J.H."/>
            <person name="Jorgensen S.L."/>
            <person name="Zaremba-Niedzwiedzka K."/>
            <person name="Martijn J."/>
            <person name="Lind A.E."/>
            <person name="van Eijk R."/>
            <person name="Schleper C."/>
            <person name="Guy L."/>
            <person name="Ettema T.J."/>
        </authorList>
    </citation>
    <scope>NUCLEOTIDE SEQUENCE</scope>
</reference>
<feature type="transmembrane region" description="Helical" evidence="1">
    <location>
        <begin position="58"/>
        <end position="83"/>
    </location>
</feature>
<dbReference type="AlphaFoldDB" id="A0A0F9RGQ1"/>
<gene>
    <name evidence="2" type="ORF">LCGC14_0597120</name>
</gene>
<feature type="transmembrane region" description="Helical" evidence="1">
    <location>
        <begin position="111"/>
        <end position="134"/>
    </location>
</feature>
<feature type="transmembrane region" description="Helical" evidence="1">
    <location>
        <begin position="146"/>
        <end position="168"/>
    </location>
</feature>
<feature type="transmembrane region" description="Helical" evidence="1">
    <location>
        <begin position="26"/>
        <end position="46"/>
    </location>
</feature>
<keyword evidence="1" id="KW-1133">Transmembrane helix</keyword>
<name>A0A0F9RGQ1_9ZZZZ</name>
<comment type="caution">
    <text evidence="2">The sequence shown here is derived from an EMBL/GenBank/DDBJ whole genome shotgun (WGS) entry which is preliminary data.</text>
</comment>
<proteinExistence type="predicted"/>
<evidence type="ECO:0000313" key="2">
    <source>
        <dbReference type="EMBL" id="KKN53974.1"/>
    </source>
</evidence>
<keyword evidence="1" id="KW-0472">Membrane</keyword>
<protein>
    <submittedName>
        <fullName evidence="2">Uncharacterized protein</fullName>
    </submittedName>
</protein>
<dbReference type="EMBL" id="LAZR01000949">
    <property type="protein sequence ID" value="KKN53974.1"/>
    <property type="molecule type" value="Genomic_DNA"/>
</dbReference>
<sequence>MSVTKSNSMVKGPHANRSRIWSLENLCIWAIKMVLNMLFFFAFLYVAETQWNVSRDYISHFIAIFFIYIVSGIISFFLSYLIIKYLFGRFLKRQVKSFGSMLKDKRRMKKLWIYLFTIIIQTIFFILSVNFIIADELPLSDGLAFVIAWIILWIGAKVIGRFLFFIFYTW</sequence>
<organism evidence="2">
    <name type="scientific">marine sediment metagenome</name>
    <dbReference type="NCBI Taxonomy" id="412755"/>
    <lineage>
        <taxon>unclassified sequences</taxon>
        <taxon>metagenomes</taxon>
        <taxon>ecological metagenomes</taxon>
    </lineage>
</organism>
<accession>A0A0F9RGQ1</accession>
<evidence type="ECO:0000256" key="1">
    <source>
        <dbReference type="SAM" id="Phobius"/>
    </source>
</evidence>
<keyword evidence="1" id="KW-0812">Transmembrane</keyword>